<feature type="region of interest" description="Disordered" evidence="1">
    <location>
        <begin position="30"/>
        <end position="67"/>
    </location>
</feature>
<feature type="region of interest" description="Disordered" evidence="1">
    <location>
        <begin position="463"/>
        <end position="493"/>
    </location>
</feature>
<gene>
    <name evidence="2" type="ORF">Fcan01_01318</name>
</gene>
<evidence type="ECO:0000313" key="3">
    <source>
        <dbReference type="Proteomes" id="UP000198287"/>
    </source>
</evidence>
<feature type="compositionally biased region" description="Basic and acidic residues" evidence="1">
    <location>
        <begin position="463"/>
        <end position="474"/>
    </location>
</feature>
<protein>
    <submittedName>
        <fullName evidence="2">Uncharacterized protein</fullName>
    </submittedName>
</protein>
<name>A0A226F1S3_FOLCA</name>
<sequence>MVTFRPINREKIDISSKALKNLELLKSQGCGESKQTNSNDNSNGSSNQVRATSQPPNSTHSAPVKLVQPKSPLDELIDRIIALERKVNAFDTVHFCLEYRQLLEEGAQIQIALDKVDISGGEDVRAKRKNGIIRSEIAVTSLSEKMEEEPIDNSCNFLCLATSSDDGILEINEDVCKKLFDVQIDLCTPGLCVVGLILDPINGNEYPLLMRQMLSHLLLVDDGQEKLIEFYERFENGLDNFKSNNSNDPMLVAWSNPIWVEKGASTRIPVYILDIIGNFRDGFKDPNFIALAGLSLLMSSSTVVMMEEELKVDDMRDLVPFLVQGLRSEQLNRYQQINFLIRNAKSGPYGDKDSTQLLQDFWTSSIDDDVISRVREVFEAFNCHKIPPSTPGNKIIRQTLFKRFFSSIFDNYITIKRSQNGAPMNGEDVVKYMEKHRDNVTDSDYEAFLEVFTKIGQIVRKEEDKQDPWREPIHANDNVEDDSETDSDQSECTDGGCCELPKAEEICNDKEDVEVDDVTTIFTKFNIIADVKEVEKPSQTTRSKFRNLLKMEDEQPVVTENFNQGREEFIQVNDETIKSATKTVNHAAGNLSTPPIESKPLVKSKVPIDQFPDEQPSINSESCLLTTKGDKIIVEDKITPNLDMNSGSSEDLVEIPKNEDDNYQTVFQKLQQITVQVLCSKSPDSTTSTNSIVNEASQLMSVTFLNSTPATLNKAIDDVTKIIEQFITIVVKFQDFVEEDFRNITRETIVSKSKEGLDSFKFEIFLPCLSNMLSQLSTTYIEIMDNNKTTLTKVIADVISHECSRYNYLICQELAGVRQQDWDSIFQESIKCRTQTLCFEEAENTLKDFLFPEQIKQMTCDLQEKLDSILSREASQLEQRWEQENAMSSSLERYLSDYTAEFEKEANSTLTVGLLEEARQKHISKVAQDFRTEFSESKSYNQFEEKLFSGLATIGDKVISKFKTNLTPRRSSLTFATPSLTPQSSRAGKDALLSSEKDLSVETVSIAMHFGIDKLSMNYWDDKKNVSVSLLNNVDNIFSYVGNTFKIGRHQQHYVNAGHIFVDNSISLQLWPENVKLTGCSIILVMLITLKRYAETNLSKKVSNCVLVIPSFIDCESYSGISRFSTLLNFEISIISEADAVAIQYFGRVGMSHSSEYLLPSLVVIVLRKTSYEMASFSCSGRHISRQGFQCWQKSDWKVRRAFDYMMDYIYDGFISMLKSVTSFLPKAFKVILVSETRDVVNNSFKSRIKKSVVPNGLSDEQLLSVCAVKGASLLAGIEHSSNSAWQYWTNFHGGIVADREVSLLLNEHNYNAIGVMKGWWAPTTSEEESEIITHISLAQKIMNKKYSPIKQKFKKYFNEKMLEIKNDTNFSEYMKELLTGLIEKNLSLVKHLDVSEKYYTNKQKELDKEIEDIKTRNNSGKKH</sequence>
<evidence type="ECO:0000313" key="2">
    <source>
        <dbReference type="EMBL" id="OXA63729.1"/>
    </source>
</evidence>
<dbReference type="EMBL" id="LNIX01000001">
    <property type="protein sequence ID" value="OXA63729.1"/>
    <property type="molecule type" value="Genomic_DNA"/>
</dbReference>
<dbReference type="Proteomes" id="UP000198287">
    <property type="component" value="Unassembled WGS sequence"/>
</dbReference>
<dbReference type="GO" id="GO:0051087">
    <property type="term" value="F:protein-folding chaperone binding"/>
    <property type="evidence" value="ECO:0007669"/>
    <property type="project" value="InterPro"/>
</dbReference>
<feature type="compositionally biased region" description="Polar residues" evidence="1">
    <location>
        <begin position="48"/>
        <end position="61"/>
    </location>
</feature>
<proteinExistence type="predicted"/>
<keyword evidence="3" id="KW-1185">Reference proteome</keyword>
<dbReference type="Gene3D" id="1.20.58.120">
    <property type="entry name" value="BAG domain"/>
    <property type="match status" value="1"/>
</dbReference>
<feature type="compositionally biased region" description="Acidic residues" evidence="1">
    <location>
        <begin position="478"/>
        <end position="491"/>
    </location>
</feature>
<accession>A0A226F1S3</accession>
<organism evidence="2 3">
    <name type="scientific">Folsomia candida</name>
    <name type="common">Springtail</name>
    <dbReference type="NCBI Taxonomy" id="158441"/>
    <lineage>
        <taxon>Eukaryota</taxon>
        <taxon>Metazoa</taxon>
        <taxon>Ecdysozoa</taxon>
        <taxon>Arthropoda</taxon>
        <taxon>Hexapoda</taxon>
        <taxon>Collembola</taxon>
        <taxon>Entomobryomorpha</taxon>
        <taxon>Isotomoidea</taxon>
        <taxon>Isotomidae</taxon>
        <taxon>Proisotominae</taxon>
        <taxon>Folsomia</taxon>
    </lineage>
</organism>
<feature type="compositionally biased region" description="Low complexity" evidence="1">
    <location>
        <begin position="37"/>
        <end position="47"/>
    </location>
</feature>
<dbReference type="InterPro" id="IPR027417">
    <property type="entry name" value="P-loop_NTPase"/>
</dbReference>
<dbReference type="Gene3D" id="3.40.50.300">
    <property type="entry name" value="P-loop containing nucleotide triphosphate hydrolases"/>
    <property type="match status" value="1"/>
</dbReference>
<reference evidence="2 3" key="1">
    <citation type="submission" date="2015-12" db="EMBL/GenBank/DDBJ databases">
        <title>The genome of Folsomia candida.</title>
        <authorList>
            <person name="Faddeeva A."/>
            <person name="Derks M.F."/>
            <person name="Anvar Y."/>
            <person name="Smit S."/>
            <person name="Van Straalen N."/>
            <person name="Roelofs D."/>
        </authorList>
    </citation>
    <scope>NUCLEOTIDE SEQUENCE [LARGE SCALE GENOMIC DNA]</scope>
    <source>
        <strain evidence="2 3">VU population</strain>
        <tissue evidence="2">Whole body</tissue>
    </source>
</reference>
<dbReference type="InterPro" id="IPR036533">
    <property type="entry name" value="BAG_dom_sf"/>
</dbReference>
<evidence type="ECO:0000256" key="1">
    <source>
        <dbReference type="SAM" id="MobiDB-lite"/>
    </source>
</evidence>
<comment type="caution">
    <text evidence="2">The sequence shown here is derived from an EMBL/GenBank/DDBJ whole genome shotgun (WGS) entry which is preliminary data.</text>
</comment>